<comment type="caution">
    <text evidence="10">The sequence shown here is derived from an EMBL/GenBank/DDBJ whole genome shotgun (WGS) entry which is preliminary data.</text>
</comment>
<feature type="compositionally biased region" description="Basic residues" evidence="5">
    <location>
        <begin position="75"/>
        <end position="85"/>
    </location>
</feature>
<dbReference type="GO" id="GO:0005634">
    <property type="term" value="C:nucleus"/>
    <property type="evidence" value="ECO:0007669"/>
    <property type="project" value="UniProtKB-SubCell"/>
</dbReference>
<evidence type="ECO:0000256" key="1">
    <source>
        <dbReference type="ARBA" id="ARBA00004123"/>
    </source>
</evidence>
<feature type="region of interest" description="Disordered" evidence="5">
    <location>
        <begin position="199"/>
        <end position="261"/>
    </location>
</feature>
<dbReference type="InterPro" id="IPR000620">
    <property type="entry name" value="EamA_dom"/>
</dbReference>
<feature type="compositionally biased region" description="Low complexity" evidence="5">
    <location>
        <begin position="121"/>
        <end position="134"/>
    </location>
</feature>
<evidence type="ECO:0008006" key="13">
    <source>
        <dbReference type="Google" id="ProtNLM"/>
    </source>
</evidence>
<evidence type="ECO:0000256" key="5">
    <source>
        <dbReference type="SAM" id="MobiDB-lite"/>
    </source>
</evidence>
<name>A0A813PAB4_9BILA</name>
<dbReference type="InterPro" id="IPR039896">
    <property type="entry name" value="Red-like"/>
</dbReference>
<evidence type="ECO:0000256" key="3">
    <source>
        <dbReference type="ARBA" id="ARBA00022737"/>
    </source>
</evidence>
<feature type="transmembrane region" description="Helical" evidence="6">
    <location>
        <begin position="1149"/>
        <end position="1169"/>
    </location>
</feature>
<feature type="domain" description="Protein RED C-terminal" evidence="8">
    <location>
        <begin position="501"/>
        <end position="609"/>
    </location>
</feature>
<evidence type="ECO:0000313" key="10">
    <source>
        <dbReference type="EMBL" id="CAF0751281.1"/>
    </source>
</evidence>
<evidence type="ECO:0000256" key="6">
    <source>
        <dbReference type="SAM" id="Phobius"/>
    </source>
</evidence>
<comment type="similarity">
    <text evidence="2">Belongs to the RED family.</text>
</comment>
<keyword evidence="4" id="KW-0539">Nucleus</keyword>
<feature type="transmembrane region" description="Helical" evidence="6">
    <location>
        <begin position="1119"/>
        <end position="1137"/>
    </location>
</feature>
<dbReference type="Pfam" id="PF07807">
    <property type="entry name" value="RED_C"/>
    <property type="match status" value="1"/>
</dbReference>
<sequence>MPHKDEPFANPQAPANYHPDEIDQAPLHPLSNDDFRKLLMTPAVGTQRSSTAILSSSQAKPVKTSTEKDAEAGDRRKKKKLHYAKFIKEEKQREEERINKYRDRARERRDRNKDLEDPGVLSIQSQSQSQQQLSAPTTSAGNYRAVAPDAKGNYDAAARRKQIIEESKFLGGDLEHTHLVKGLDYALLQKIRAEITTTDEFPDQSGADDNEQSFVKPMAPPPSIPTSTASDKKKAIPTKQSVQKPTIAQQQQQRQQMIEDEEENRLGIKSKLAKNIFRTLFRNNILNPQLNQRKINELFLPHRMAYVIDLESDQENQNGLIDDIPTTLIRSKTDCPNAESTTTLSNNDIVINKLTQILSYLRYSKRDLKRQKKKGGGVEHVDTIMNIKPQNTNSLVKKTEDISLYDDVGDYVPDTKRRDIKDEQDKNRRKNYFRGLGDEQEMDRRNPSNAMEDDDHSENNNGEAVKNFIKNVHRKYENKSIDSRNGGKKSGFQLKFSDDSYAECYPGTMAEEDVNIDSDDEPDYEKMDMGSKKGPIGRWDFDTAEEYSDYMSQKEAMPKAAFQYGVKMSDGRKTRKSGPQDEKQKLEREWQQISKIIDKRKGGGGGDENESYHLKYSYFDVVNIAEENEREKLLSHHEWETADETTSLSNASMKTVPEADDQPRIPLLNVVGDDHLSMIVLQPPADTQNLNDANDLSDTPAFPRFPIDGEFITDSQSIYSLNKDDDINSSTTTLEINNDDATTVSISNGINDSGLLDQVRSLLRPTSSLAYSTAPTDSAKKGEIIISQEADTVQRSRAATIIELPQYQRQRSIIDELTPEEQKSLANGLRRSMAMSGSRRSTMVDSRRAATIAIPETEKPMNNIDTINHQSPPSFTAQTQNEGFLSHLSGILWAFLTTFSLCIIIFITKAIGLDLLFGLLLQMLAQTVAFFVYAIYKNYNILGPQGYRLRIILRGLMMAIGTSTIYLAYYYISLPGLSVIRQSQIVWTIILALIFLKERITIPRIVAFILTMIAVILIGRQTLLFRENLLPSEFNSTLNTPFSSFQFVKTSSYLFGSILVLIATIAFSISIILNKILLNAGLHTSILCFWSSAFSLVISIILVIYTHFIIGSKSVPHDWRLFTGFGLALASIFVFIGNQKALKREKVTIVTLTYSIDIVLALFLQNIFRNSKSDWIAYLGCAFILMSIITICIDVLIEEKRKQKVTQKVAAVAAVSAKYGEEKSNINNQKRVSCP</sequence>
<keyword evidence="6" id="KW-1133">Transmembrane helix</keyword>
<dbReference type="Proteomes" id="UP000663829">
    <property type="component" value="Unassembled WGS sequence"/>
</dbReference>
<protein>
    <recommendedName>
        <fullName evidence="13">Protein Red</fullName>
    </recommendedName>
</protein>
<dbReference type="EMBL" id="CAJNOQ010000071">
    <property type="protein sequence ID" value="CAF0751281.1"/>
    <property type="molecule type" value="Genomic_DNA"/>
</dbReference>
<organism evidence="10 12">
    <name type="scientific">Didymodactylos carnosus</name>
    <dbReference type="NCBI Taxonomy" id="1234261"/>
    <lineage>
        <taxon>Eukaryota</taxon>
        <taxon>Metazoa</taxon>
        <taxon>Spiralia</taxon>
        <taxon>Gnathifera</taxon>
        <taxon>Rotifera</taxon>
        <taxon>Eurotatoria</taxon>
        <taxon>Bdelloidea</taxon>
        <taxon>Philodinida</taxon>
        <taxon>Philodinidae</taxon>
        <taxon>Didymodactylos</taxon>
    </lineage>
</organism>
<feature type="transmembrane region" description="Helical" evidence="6">
    <location>
        <begin position="1175"/>
        <end position="1197"/>
    </location>
</feature>
<keyword evidence="3" id="KW-0677">Repeat</keyword>
<dbReference type="GO" id="GO:0016020">
    <property type="term" value="C:membrane"/>
    <property type="evidence" value="ECO:0007669"/>
    <property type="project" value="InterPro"/>
</dbReference>
<feature type="compositionally biased region" description="Acidic residues" evidence="5">
    <location>
        <begin position="200"/>
        <end position="211"/>
    </location>
</feature>
<feature type="transmembrane region" description="Helical" evidence="6">
    <location>
        <begin position="1086"/>
        <end position="1107"/>
    </location>
</feature>
<feature type="domain" description="EamA" evidence="7">
    <location>
        <begin position="889"/>
        <end position="1019"/>
    </location>
</feature>
<keyword evidence="6" id="KW-0472">Membrane</keyword>
<evidence type="ECO:0000259" key="8">
    <source>
        <dbReference type="Pfam" id="PF07807"/>
    </source>
</evidence>
<dbReference type="InterPro" id="IPR037185">
    <property type="entry name" value="EmrE-like"/>
</dbReference>
<feature type="compositionally biased region" description="Basic and acidic residues" evidence="5">
    <location>
        <begin position="65"/>
        <end position="74"/>
    </location>
</feature>
<evidence type="ECO:0000259" key="7">
    <source>
        <dbReference type="Pfam" id="PF00892"/>
    </source>
</evidence>
<feature type="transmembrane region" description="Helical" evidence="6">
    <location>
        <begin position="1053"/>
        <end position="1074"/>
    </location>
</feature>
<feature type="transmembrane region" description="Helical" evidence="6">
    <location>
        <begin position="917"/>
        <end position="939"/>
    </location>
</feature>
<keyword evidence="12" id="KW-1185">Reference proteome</keyword>
<accession>A0A813PAB4</accession>
<feature type="compositionally biased region" description="Basic and acidic residues" evidence="5">
    <location>
        <begin position="413"/>
        <end position="426"/>
    </location>
</feature>
<gene>
    <name evidence="10" type="ORF">GPM918_LOCUS846</name>
    <name evidence="11" type="ORF">SRO942_LOCUS846</name>
</gene>
<feature type="compositionally biased region" description="Basic and acidic residues" evidence="5">
    <location>
        <begin position="86"/>
        <end position="116"/>
    </location>
</feature>
<feature type="transmembrane region" description="Helical" evidence="6">
    <location>
        <begin position="891"/>
        <end position="911"/>
    </location>
</feature>
<evidence type="ECO:0000256" key="2">
    <source>
        <dbReference type="ARBA" id="ARBA00006660"/>
    </source>
</evidence>
<dbReference type="PANTHER" id="PTHR12765">
    <property type="entry name" value="RED PROTEIN IK FACTOR CYTOKINE IK"/>
    <property type="match status" value="1"/>
</dbReference>
<feature type="transmembrane region" description="Helical" evidence="6">
    <location>
        <begin position="951"/>
        <end position="972"/>
    </location>
</feature>
<feature type="compositionally biased region" description="Polar residues" evidence="5">
    <location>
        <begin position="238"/>
        <end position="248"/>
    </location>
</feature>
<evidence type="ECO:0000256" key="4">
    <source>
        <dbReference type="ARBA" id="ARBA00023242"/>
    </source>
</evidence>
<dbReference type="InterPro" id="IPR012492">
    <property type="entry name" value="RED_C"/>
</dbReference>
<reference evidence="10" key="1">
    <citation type="submission" date="2021-02" db="EMBL/GenBank/DDBJ databases">
        <authorList>
            <person name="Nowell W R."/>
        </authorList>
    </citation>
    <scope>NUCLEOTIDE SEQUENCE</scope>
</reference>
<proteinExistence type="inferred from homology"/>
<dbReference type="Pfam" id="PF00892">
    <property type="entry name" value="EamA"/>
    <property type="match status" value="2"/>
</dbReference>
<evidence type="ECO:0000259" key="9">
    <source>
        <dbReference type="Pfam" id="PF07808"/>
    </source>
</evidence>
<feature type="transmembrane region" description="Helical" evidence="6">
    <location>
        <begin position="1005"/>
        <end position="1025"/>
    </location>
</feature>
<dbReference type="EMBL" id="CAJOBC010000071">
    <property type="protein sequence ID" value="CAF3530918.1"/>
    <property type="molecule type" value="Genomic_DNA"/>
</dbReference>
<feature type="compositionally biased region" description="Polar residues" evidence="5">
    <location>
        <begin position="44"/>
        <end position="59"/>
    </location>
</feature>
<dbReference type="AlphaFoldDB" id="A0A813PAB4"/>
<feature type="domain" description="EamA" evidence="7">
    <location>
        <begin position="1055"/>
        <end position="1191"/>
    </location>
</feature>
<comment type="subcellular location">
    <subcellularLocation>
        <location evidence="1">Nucleus</location>
    </subcellularLocation>
</comment>
<dbReference type="OrthoDB" id="3366823at2759"/>
<dbReference type="SUPFAM" id="SSF103481">
    <property type="entry name" value="Multidrug resistance efflux transporter EmrE"/>
    <property type="match status" value="1"/>
</dbReference>
<feature type="region of interest" description="Disordered" evidence="5">
    <location>
        <begin position="1"/>
        <end position="146"/>
    </location>
</feature>
<feature type="region of interest" description="Disordered" evidence="5">
    <location>
        <begin position="413"/>
        <end position="462"/>
    </location>
</feature>
<evidence type="ECO:0000313" key="11">
    <source>
        <dbReference type="EMBL" id="CAF3530918.1"/>
    </source>
</evidence>
<keyword evidence="6" id="KW-0812">Transmembrane</keyword>
<dbReference type="Pfam" id="PF07808">
    <property type="entry name" value="RED_N"/>
    <property type="match status" value="1"/>
</dbReference>
<feature type="domain" description="RED-like N-terminal" evidence="9">
    <location>
        <begin position="78"/>
        <end position="374"/>
    </location>
</feature>
<evidence type="ECO:0000313" key="12">
    <source>
        <dbReference type="Proteomes" id="UP000663829"/>
    </source>
</evidence>
<dbReference type="InterPro" id="IPR012916">
    <property type="entry name" value="RED_N"/>
</dbReference>
<dbReference type="Proteomes" id="UP000681722">
    <property type="component" value="Unassembled WGS sequence"/>
</dbReference>